<accession>A0A917EMC5</accession>
<protein>
    <submittedName>
        <fullName evidence="2">Uncharacterized protein</fullName>
    </submittedName>
</protein>
<keyword evidence="1" id="KW-1133">Transmembrane helix</keyword>
<reference evidence="2" key="2">
    <citation type="submission" date="2020-09" db="EMBL/GenBank/DDBJ databases">
        <authorList>
            <person name="Sun Q."/>
            <person name="Zhou Y."/>
        </authorList>
    </citation>
    <scope>NUCLEOTIDE SEQUENCE</scope>
    <source>
        <strain evidence="2">CGMCC 1.12698</strain>
    </source>
</reference>
<feature type="transmembrane region" description="Helical" evidence="1">
    <location>
        <begin position="14"/>
        <end position="36"/>
    </location>
</feature>
<comment type="caution">
    <text evidence="2">The sequence shown here is derived from an EMBL/GenBank/DDBJ whole genome shotgun (WGS) entry which is preliminary data.</text>
</comment>
<gene>
    <name evidence="2" type="ORF">GCM10007140_02660</name>
</gene>
<reference evidence="2" key="1">
    <citation type="journal article" date="2014" name="Int. J. Syst. Evol. Microbiol.">
        <title>Complete genome sequence of Corynebacterium casei LMG S-19264T (=DSM 44701T), isolated from a smear-ripened cheese.</title>
        <authorList>
            <consortium name="US DOE Joint Genome Institute (JGI-PGF)"/>
            <person name="Walter F."/>
            <person name="Albersmeier A."/>
            <person name="Kalinowski J."/>
            <person name="Ruckert C."/>
        </authorList>
    </citation>
    <scope>NUCLEOTIDE SEQUENCE</scope>
    <source>
        <strain evidence="2">CGMCC 1.12698</strain>
    </source>
</reference>
<keyword evidence="1" id="KW-0812">Transmembrane</keyword>
<proteinExistence type="predicted"/>
<dbReference type="AlphaFoldDB" id="A0A917EMC5"/>
<sequence>MVTQFIPYDMVTSIISFVFIAIICVPLSSIISERVVDLLAHTKKRV</sequence>
<evidence type="ECO:0000313" key="3">
    <source>
        <dbReference type="Proteomes" id="UP000605259"/>
    </source>
</evidence>
<keyword evidence="1" id="KW-0472">Membrane</keyword>
<dbReference type="Proteomes" id="UP000605259">
    <property type="component" value="Unassembled WGS sequence"/>
</dbReference>
<keyword evidence="3" id="KW-1185">Reference proteome</keyword>
<organism evidence="2 3">
    <name type="scientific">Priestia taiwanensis</name>
    <dbReference type="NCBI Taxonomy" id="1347902"/>
    <lineage>
        <taxon>Bacteria</taxon>
        <taxon>Bacillati</taxon>
        <taxon>Bacillota</taxon>
        <taxon>Bacilli</taxon>
        <taxon>Bacillales</taxon>
        <taxon>Bacillaceae</taxon>
        <taxon>Priestia</taxon>
    </lineage>
</organism>
<name>A0A917EMC5_9BACI</name>
<evidence type="ECO:0000313" key="2">
    <source>
        <dbReference type="EMBL" id="GGE55777.1"/>
    </source>
</evidence>
<evidence type="ECO:0000256" key="1">
    <source>
        <dbReference type="SAM" id="Phobius"/>
    </source>
</evidence>
<dbReference type="EMBL" id="BMFK01000001">
    <property type="protein sequence ID" value="GGE55777.1"/>
    <property type="molecule type" value="Genomic_DNA"/>
</dbReference>